<evidence type="ECO:0000313" key="2">
    <source>
        <dbReference type="EMBL" id="PVE04635.1"/>
    </source>
</evidence>
<organism evidence="2 3">
    <name type="scientific">Streptomyces scopuliridis RB72</name>
    <dbReference type="NCBI Taxonomy" id="1440053"/>
    <lineage>
        <taxon>Bacteria</taxon>
        <taxon>Bacillati</taxon>
        <taxon>Actinomycetota</taxon>
        <taxon>Actinomycetes</taxon>
        <taxon>Kitasatosporales</taxon>
        <taxon>Streptomycetaceae</taxon>
        <taxon>Streptomyces</taxon>
    </lineage>
</organism>
<evidence type="ECO:0000313" key="3">
    <source>
        <dbReference type="Proteomes" id="UP000245992"/>
    </source>
</evidence>
<sequence>MSARETLHSDLLTTPAAQKLPQPEGWASTRIKRYRDEVRTETLAEVAEMLDRVGHPAAALVLRYADEAAGPEEKTTPNAGTAVTPQLDSITRQQRLLSTIRQQHGRGRWRTSRVEHLYRDWGVHYPRSNARSDLQALHLAGHLTERGPVDGRFYTLNTRKDGQR</sequence>
<accession>A0A2T7SNY1</accession>
<dbReference type="OrthoDB" id="4298107at2"/>
<keyword evidence="3" id="KW-1185">Reference proteome</keyword>
<feature type="compositionally biased region" description="Polar residues" evidence="1">
    <location>
        <begin position="76"/>
        <end position="88"/>
    </location>
</feature>
<dbReference type="EMBL" id="AZSP01000384">
    <property type="protein sequence ID" value="PVE04635.1"/>
    <property type="molecule type" value="Genomic_DNA"/>
</dbReference>
<feature type="region of interest" description="Disordered" evidence="1">
    <location>
        <begin position="1"/>
        <end position="27"/>
    </location>
</feature>
<comment type="caution">
    <text evidence="2">The sequence shown here is derived from an EMBL/GenBank/DDBJ whole genome shotgun (WGS) entry which is preliminary data.</text>
</comment>
<reference evidence="2 3" key="1">
    <citation type="submission" date="2013-12" db="EMBL/GenBank/DDBJ databases">
        <title>Annotated genome of Streptomyces scopuliridis.</title>
        <authorList>
            <person name="Olson J.B."/>
        </authorList>
    </citation>
    <scope>NUCLEOTIDE SEQUENCE [LARGE SCALE GENOMIC DNA]</scope>
    <source>
        <strain evidence="2 3">RB72</strain>
    </source>
</reference>
<evidence type="ECO:0000256" key="1">
    <source>
        <dbReference type="SAM" id="MobiDB-lite"/>
    </source>
</evidence>
<feature type="region of interest" description="Disordered" evidence="1">
    <location>
        <begin position="69"/>
        <end position="88"/>
    </location>
</feature>
<protein>
    <submittedName>
        <fullName evidence="2">Uncharacterized protein</fullName>
    </submittedName>
</protein>
<dbReference type="AlphaFoldDB" id="A0A2T7SNY1"/>
<gene>
    <name evidence="2" type="ORF">Y717_10595</name>
</gene>
<dbReference type="STRING" id="1440053.GCA_000718095_03377"/>
<dbReference type="RefSeq" id="WP_030352439.1">
    <property type="nucleotide sequence ID" value="NZ_AZSP01000384.1"/>
</dbReference>
<proteinExistence type="predicted"/>
<name>A0A2T7SNY1_9ACTN</name>
<dbReference type="Proteomes" id="UP000245992">
    <property type="component" value="Unassembled WGS sequence"/>
</dbReference>